<gene>
    <name evidence="5" type="ORF">NBRC110019_24680</name>
</gene>
<evidence type="ECO:0000256" key="3">
    <source>
        <dbReference type="SAM" id="SignalP"/>
    </source>
</evidence>
<evidence type="ECO:0000313" key="5">
    <source>
        <dbReference type="EMBL" id="GLB53427.1"/>
    </source>
</evidence>
<sequence length="254" mass="29223">MKKLMVLLVLCCFTLSYAQKPTLYLIGDSTMANKKDPEVNPEHGWGQMLPLLMTNAISIQNHAVNGRSSRSFLLEGRWDSIMKTLKKGDYVIIQFGHNDQKFKSKDRYTNPYTAYRYNLEKYVNDTRSKGAYPILMSSIVRRKFNEYDVLEDTHGAYPLITRMVAKEMDIPFVDMQWLTEQLETQYGTEKSKELHLHIPPNTNSYVPNGKKDNTHLSEKGATLVASLALQEIANQNLSLKKYIKPETLSHKILQ</sequence>
<organism evidence="5 6">
    <name type="scientific">Neptunitalea chrysea</name>
    <dbReference type="NCBI Taxonomy" id="1647581"/>
    <lineage>
        <taxon>Bacteria</taxon>
        <taxon>Pseudomonadati</taxon>
        <taxon>Bacteroidota</taxon>
        <taxon>Flavobacteriia</taxon>
        <taxon>Flavobacteriales</taxon>
        <taxon>Flavobacteriaceae</taxon>
        <taxon>Neptunitalea</taxon>
    </lineage>
</organism>
<dbReference type="InterPro" id="IPR013830">
    <property type="entry name" value="SGNH_hydro"/>
</dbReference>
<dbReference type="SUPFAM" id="SSF52266">
    <property type="entry name" value="SGNH hydrolase"/>
    <property type="match status" value="1"/>
</dbReference>
<evidence type="ECO:0000259" key="4">
    <source>
        <dbReference type="Pfam" id="PF13472"/>
    </source>
</evidence>
<evidence type="ECO:0000256" key="2">
    <source>
        <dbReference type="ARBA" id="ARBA00022801"/>
    </source>
</evidence>
<reference evidence="5" key="1">
    <citation type="submission" date="2022-07" db="EMBL/GenBank/DDBJ databases">
        <title>Taxonomy of Novel Oxalotrophic and Methylotrophic Bacteria.</title>
        <authorList>
            <person name="Sahin N."/>
            <person name="Tani A."/>
        </authorList>
    </citation>
    <scope>NUCLEOTIDE SEQUENCE</scope>
    <source>
        <strain evidence="5">AM327</strain>
    </source>
</reference>
<dbReference type="Proteomes" id="UP001143545">
    <property type="component" value="Unassembled WGS sequence"/>
</dbReference>
<dbReference type="Pfam" id="PF13472">
    <property type="entry name" value="Lipase_GDSL_2"/>
    <property type="match status" value="1"/>
</dbReference>
<dbReference type="Gene3D" id="3.40.50.1110">
    <property type="entry name" value="SGNH hydrolase"/>
    <property type="match status" value="1"/>
</dbReference>
<feature type="signal peptide" evidence="3">
    <location>
        <begin position="1"/>
        <end position="18"/>
    </location>
</feature>
<accession>A0A9W6B8D7</accession>
<dbReference type="InterPro" id="IPR036514">
    <property type="entry name" value="SGNH_hydro_sf"/>
</dbReference>
<dbReference type="CDD" id="cd01821">
    <property type="entry name" value="Rhamnogalacturan_acetylesterase_like"/>
    <property type="match status" value="1"/>
</dbReference>
<keyword evidence="6" id="KW-1185">Reference proteome</keyword>
<proteinExistence type="inferred from homology"/>
<keyword evidence="3" id="KW-0732">Signal</keyword>
<evidence type="ECO:0000256" key="1">
    <source>
        <dbReference type="ARBA" id="ARBA00008668"/>
    </source>
</evidence>
<feature type="chain" id="PRO_5040998356" description="SGNH hydrolase-type esterase domain-containing protein" evidence="3">
    <location>
        <begin position="19"/>
        <end position="254"/>
    </location>
</feature>
<feature type="domain" description="SGNH hydrolase-type esterase" evidence="4">
    <location>
        <begin position="25"/>
        <end position="221"/>
    </location>
</feature>
<dbReference type="GO" id="GO:0016788">
    <property type="term" value="F:hydrolase activity, acting on ester bonds"/>
    <property type="evidence" value="ECO:0007669"/>
    <property type="project" value="UniProtKB-ARBA"/>
</dbReference>
<evidence type="ECO:0000313" key="6">
    <source>
        <dbReference type="Proteomes" id="UP001143545"/>
    </source>
</evidence>
<comment type="similarity">
    <text evidence="1">Belongs to the 'GDSL' lipolytic enzyme family.</text>
</comment>
<protein>
    <recommendedName>
        <fullName evidence="4">SGNH hydrolase-type esterase domain-containing protein</fullName>
    </recommendedName>
</protein>
<dbReference type="AlphaFoldDB" id="A0A9W6B8D7"/>
<dbReference type="RefSeq" id="WP_281755362.1">
    <property type="nucleotide sequence ID" value="NZ_BRVP01000017.1"/>
</dbReference>
<dbReference type="EMBL" id="BRVP01000017">
    <property type="protein sequence ID" value="GLB53427.1"/>
    <property type="molecule type" value="Genomic_DNA"/>
</dbReference>
<name>A0A9W6B8D7_9FLAO</name>
<comment type="caution">
    <text evidence="5">The sequence shown here is derived from an EMBL/GenBank/DDBJ whole genome shotgun (WGS) entry which is preliminary data.</text>
</comment>
<keyword evidence="2" id="KW-0378">Hydrolase</keyword>
<dbReference type="InterPro" id="IPR037459">
    <property type="entry name" value="RhgT-like"/>
</dbReference>
<dbReference type="PANTHER" id="PTHR43695">
    <property type="entry name" value="PUTATIVE (AFU_ORTHOLOGUE AFUA_2G17250)-RELATED"/>
    <property type="match status" value="1"/>
</dbReference>
<dbReference type="PANTHER" id="PTHR43695:SF1">
    <property type="entry name" value="RHAMNOGALACTURONAN ACETYLESTERASE"/>
    <property type="match status" value="1"/>
</dbReference>